<dbReference type="AlphaFoldDB" id="A0A9P9DQ70"/>
<evidence type="ECO:0000313" key="1">
    <source>
        <dbReference type="EMBL" id="KAH7123291.1"/>
    </source>
</evidence>
<reference evidence="1" key="1">
    <citation type="journal article" date="2021" name="Nat. Commun.">
        <title>Genetic determinants of endophytism in the Arabidopsis root mycobiome.</title>
        <authorList>
            <person name="Mesny F."/>
            <person name="Miyauchi S."/>
            <person name="Thiergart T."/>
            <person name="Pickel B."/>
            <person name="Atanasova L."/>
            <person name="Karlsson M."/>
            <person name="Huettel B."/>
            <person name="Barry K.W."/>
            <person name="Haridas S."/>
            <person name="Chen C."/>
            <person name="Bauer D."/>
            <person name="Andreopoulos W."/>
            <person name="Pangilinan J."/>
            <person name="LaButti K."/>
            <person name="Riley R."/>
            <person name="Lipzen A."/>
            <person name="Clum A."/>
            <person name="Drula E."/>
            <person name="Henrissat B."/>
            <person name="Kohler A."/>
            <person name="Grigoriev I.V."/>
            <person name="Martin F.M."/>
            <person name="Hacquard S."/>
        </authorList>
    </citation>
    <scope>NUCLEOTIDE SEQUENCE</scope>
    <source>
        <strain evidence="1">MPI-CAGE-AT-0021</strain>
    </source>
</reference>
<sequence>MRAHLSHPVGSGKLSHPSFPPARYFDDLPRRFLTRDALREHDLRNDAEASPTSVALEQRRFSPVTRLTVARWKKIHPSAKHILKQWDATTRALLRRYAKHGGPDLADLRGFYQPVISLALERCATTTVETMGTARPKRGRVTTPYDRNFRQHLIIYGVLPSGYLYPNDERSPPPENKAEILAALAAPRESLKEWSQSDFEDFVGFRAPKENDVKLSILPMLEYDGRVMKRGGNGEVPFRNLYQLTDGSLAPSKPDHYYGSPPEQLHPIVHEKLGDYIVPTTQSDLPIAPNFFLQLKGPDGSAEVLQNQALYDGTLGARGIHNLRSYGYSNRTIYDNKAYTITATYLDGMLKLFAIHPIYSSISDRTEFIMTQLRAISLLDDLDSLRKGIAVYQNALDWSRKQRDEAIDQANARARRQGNKATNKANARYQDAGLATFDGSRSSIQDNAFLSAQDNNPGNLIKSLQMCAAMFVVRDTNNDGDDGRSLDS</sequence>
<name>A0A9P9DQ70_9HYPO</name>
<organism evidence="1 2">
    <name type="scientific">Dactylonectria estremocensis</name>
    <dbReference type="NCBI Taxonomy" id="1079267"/>
    <lineage>
        <taxon>Eukaryota</taxon>
        <taxon>Fungi</taxon>
        <taxon>Dikarya</taxon>
        <taxon>Ascomycota</taxon>
        <taxon>Pezizomycotina</taxon>
        <taxon>Sordariomycetes</taxon>
        <taxon>Hypocreomycetidae</taxon>
        <taxon>Hypocreales</taxon>
        <taxon>Nectriaceae</taxon>
        <taxon>Dactylonectria</taxon>
    </lineage>
</organism>
<gene>
    <name evidence="1" type="ORF">B0J13DRAFT_647524</name>
</gene>
<proteinExistence type="predicted"/>
<dbReference type="Proteomes" id="UP000717696">
    <property type="component" value="Unassembled WGS sequence"/>
</dbReference>
<accession>A0A9P9DQ70</accession>
<protein>
    <submittedName>
        <fullName evidence="1">Uncharacterized protein</fullName>
    </submittedName>
</protein>
<comment type="caution">
    <text evidence="1">The sequence shown here is derived from an EMBL/GenBank/DDBJ whole genome shotgun (WGS) entry which is preliminary data.</text>
</comment>
<evidence type="ECO:0000313" key="2">
    <source>
        <dbReference type="Proteomes" id="UP000717696"/>
    </source>
</evidence>
<dbReference type="OrthoDB" id="5336565at2759"/>
<keyword evidence="2" id="KW-1185">Reference proteome</keyword>
<dbReference type="EMBL" id="JAGMUU010000025">
    <property type="protein sequence ID" value="KAH7123291.1"/>
    <property type="molecule type" value="Genomic_DNA"/>
</dbReference>